<name>E8JZV3_9STRE</name>
<keyword evidence="1" id="KW-0812">Transmembrane</keyword>
<keyword evidence="1" id="KW-1133">Transmembrane helix</keyword>
<reference evidence="2 3" key="1">
    <citation type="submission" date="2010-12" db="EMBL/GenBank/DDBJ databases">
        <authorList>
            <person name="Muzny D."/>
            <person name="Qin X."/>
            <person name="Deng J."/>
            <person name="Jiang H."/>
            <person name="Liu Y."/>
            <person name="Qu J."/>
            <person name="Song X.-Z."/>
            <person name="Zhang L."/>
            <person name="Thornton R."/>
            <person name="Coyle M."/>
            <person name="Francisco L."/>
            <person name="Jackson L."/>
            <person name="Javaid M."/>
            <person name="Korchina V."/>
            <person name="Kovar C."/>
            <person name="Mata R."/>
            <person name="Mathew T."/>
            <person name="Ngo R."/>
            <person name="Nguyen L."/>
            <person name="Nguyen N."/>
            <person name="Okwuonu G."/>
            <person name="Ongeri F."/>
            <person name="Pham C."/>
            <person name="Simmons D."/>
            <person name="Wilczek-Boney K."/>
            <person name="Hale W."/>
            <person name="Jakkamsetti A."/>
            <person name="Pham P."/>
            <person name="Ruth R."/>
            <person name="San Lucas F."/>
            <person name="Warren J."/>
            <person name="Zhang J."/>
            <person name="Zhao Z."/>
            <person name="Zhou C."/>
            <person name="Zhu D."/>
            <person name="Lee S."/>
            <person name="Bess C."/>
            <person name="Blankenburg K."/>
            <person name="Forbes L."/>
            <person name="Fu Q."/>
            <person name="Gubbala S."/>
            <person name="Hirani K."/>
            <person name="Jayaseelan J.C."/>
            <person name="Lara F."/>
            <person name="Munidasa M."/>
            <person name="Palculict T."/>
            <person name="Patil S."/>
            <person name="Pu L.-L."/>
            <person name="Saada N."/>
            <person name="Tang L."/>
            <person name="Weissenberger G."/>
            <person name="Zhu Y."/>
            <person name="Hemphill L."/>
            <person name="Shang Y."/>
            <person name="Youmans B."/>
            <person name="Ayvaz T."/>
            <person name="Ross M."/>
            <person name="Santibanez J."/>
            <person name="Aqrawi P."/>
            <person name="Gross S."/>
            <person name="Joshi V."/>
            <person name="Fowler G."/>
            <person name="Nazareth L."/>
            <person name="Reid J."/>
            <person name="Worley K."/>
            <person name="Petrosino J."/>
            <person name="Highlander S."/>
            <person name="Gibbs R."/>
        </authorList>
    </citation>
    <scope>NUCLEOTIDE SEQUENCE [LARGE SCALE GENOMIC DNA]</scope>
    <source>
        <strain evidence="2 3">ATCC 700779</strain>
    </source>
</reference>
<organism evidence="2 3">
    <name type="scientific">Streptococcus infantis ATCC 700779</name>
    <dbReference type="NCBI Taxonomy" id="889204"/>
    <lineage>
        <taxon>Bacteria</taxon>
        <taxon>Bacillati</taxon>
        <taxon>Bacillota</taxon>
        <taxon>Bacilli</taxon>
        <taxon>Lactobacillales</taxon>
        <taxon>Streptococcaceae</taxon>
        <taxon>Streptococcus</taxon>
    </lineage>
</organism>
<proteinExistence type="predicted"/>
<comment type="caution">
    <text evidence="2">The sequence shown here is derived from an EMBL/GenBank/DDBJ whole genome shotgun (WGS) entry which is preliminary data.</text>
</comment>
<protein>
    <submittedName>
        <fullName evidence="2">Uncharacterized protein</fullName>
    </submittedName>
</protein>
<keyword evidence="1" id="KW-0472">Membrane</keyword>
<evidence type="ECO:0000313" key="3">
    <source>
        <dbReference type="Proteomes" id="UP000002815"/>
    </source>
</evidence>
<keyword evidence="3" id="KW-1185">Reference proteome</keyword>
<dbReference type="EMBL" id="AEVD01000005">
    <property type="protein sequence ID" value="EFX37122.1"/>
    <property type="molecule type" value="Genomic_DNA"/>
</dbReference>
<dbReference type="Proteomes" id="UP000002815">
    <property type="component" value="Unassembled WGS sequence"/>
</dbReference>
<dbReference type="RefSeq" id="WP_006148444.1">
    <property type="nucleotide sequence ID" value="NZ_GL732439.1"/>
</dbReference>
<gene>
    <name evidence="2" type="ORF">HMPREF9423_0766</name>
</gene>
<dbReference type="AlphaFoldDB" id="E8JZV3"/>
<evidence type="ECO:0000256" key="1">
    <source>
        <dbReference type="SAM" id="Phobius"/>
    </source>
</evidence>
<dbReference type="HOGENOM" id="CLU_2774174_0_0_9"/>
<sequence length="69" mass="7559">MRRLDVMKRIMSTCRVVVATVFVIDVIIYGVAVSASTFGVGNSIATPVVISTFLYLDSTIEDDDEKNSQ</sequence>
<accession>E8JZV3</accession>
<dbReference type="GeneID" id="29747342"/>
<feature type="transmembrane region" description="Helical" evidence="1">
    <location>
        <begin position="12"/>
        <end position="32"/>
    </location>
</feature>
<evidence type="ECO:0000313" key="2">
    <source>
        <dbReference type="EMBL" id="EFX37122.1"/>
    </source>
</evidence>